<feature type="region of interest" description="Disordered" evidence="1">
    <location>
        <begin position="212"/>
        <end position="250"/>
    </location>
</feature>
<proteinExistence type="predicted"/>
<name>A0A8J5Y259_DIALT</name>
<organism evidence="2 3">
    <name type="scientific">Diacronema lutheri</name>
    <name type="common">Unicellular marine alga</name>
    <name type="synonym">Monochrysis lutheri</name>
    <dbReference type="NCBI Taxonomy" id="2081491"/>
    <lineage>
        <taxon>Eukaryota</taxon>
        <taxon>Haptista</taxon>
        <taxon>Haptophyta</taxon>
        <taxon>Pavlovophyceae</taxon>
        <taxon>Pavlovales</taxon>
        <taxon>Pavlovaceae</taxon>
        <taxon>Diacronema</taxon>
    </lineage>
</organism>
<reference evidence="2" key="1">
    <citation type="submission" date="2021-05" db="EMBL/GenBank/DDBJ databases">
        <title>The genome of the haptophyte Pavlova lutheri (Diacronema luteri, Pavlovales) - a model for lipid biosynthesis in eukaryotic algae.</title>
        <authorList>
            <person name="Hulatt C.J."/>
            <person name="Posewitz M.C."/>
        </authorList>
    </citation>
    <scope>NUCLEOTIDE SEQUENCE</scope>
    <source>
        <strain evidence="2">NIVA-4/92</strain>
    </source>
</reference>
<sequence length="250" mass="27647">MARSPSEGRRLTLTSFAQLESGETRRAARPLSPRLKRKWRCERDDLQRTVSSVQAMSRRVRVILGDVEESHAHAERMAANCTTYAGESDQGYAHVGQKLAIARGVAGEAEVELRFQADQLERARMLLDASMAVLSELLASYTDVLRWLDENALTMPEGGLDAERALVELSSAKERCDIARRATVAAFKARTQCRTDMERAKSEIQLAVHRHNGNGRRGIKANMDAGGERKLTLKSPPARSNDLFPSDAGS</sequence>
<gene>
    <name evidence="2" type="ORF">KFE25_006349</name>
</gene>
<dbReference type="AlphaFoldDB" id="A0A8J5Y259"/>
<evidence type="ECO:0000313" key="3">
    <source>
        <dbReference type="Proteomes" id="UP000751190"/>
    </source>
</evidence>
<dbReference type="EMBL" id="JAGTXO010000002">
    <property type="protein sequence ID" value="KAG8469894.1"/>
    <property type="molecule type" value="Genomic_DNA"/>
</dbReference>
<evidence type="ECO:0000313" key="2">
    <source>
        <dbReference type="EMBL" id="KAG8469894.1"/>
    </source>
</evidence>
<evidence type="ECO:0000256" key="1">
    <source>
        <dbReference type="SAM" id="MobiDB-lite"/>
    </source>
</evidence>
<dbReference type="Proteomes" id="UP000751190">
    <property type="component" value="Unassembled WGS sequence"/>
</dbReference>
<accession>A0A8J5Y259</accession>
<comment type="caution">
    <text evidence="2">The sequence shown here is derived from an EMBL/GenBank/DDBJ whole genome shotgun (WGS) entry which is preliminary data.</text>
</comment>
<protein>
    <submittedName>
        <fullName evidence="2">Uncharacterized protein</fullName>
    </submittedName>
</protein>
<keyword evidence="3" id="KW-1185">Reference proteome</keyword>